<keyword evidence="9" id="KW-1185">Reference proteome</keyword>
<dbReference type="RefSeq" id="XP_045260939.1">
    <property type="nucleotide sequence ID" value="XM_045414817.1"/>
</dbReference>
<evidence type="ECO:0000256" key="6">
    <source>
        <dbReference type="ARBA" id="ARBA00023180"/>
    </source>
</evidence>
<dbReference type="InterPro" id="IPR029058">
    <property type="entry name" value="AB_hydrolase_fold"/>
</dbReference>
<keyword evidence="4" id="KW-0645">Protease</keyword>
<dbReference type="Gene3D" id="3.40.50.1820">
    <property type="entry name" value="alpha/beta hydrolase"/>
    <property type="match status" value="1"/>
</dbReference>
<keyword evidence="3 8" id="KW-0121">Carboxypeptidase</keyword>
<dbReference type="Proteomes" id="UP000613401">
    <property type="component" value="Unassembled WGS sequence"/>
</dbReference>
<dbReference type="AlphaFoldDB" id="A0A8H4CD20"/>
<dbReference type="PANTHER" id="PTHR11802">
    <property type="entry name" value="SERINE PROTEASE FAMILY S10 SERINE CARBOXYPEPTIDASE"/>
    <property type="match status" value="1"/>
</dbReference>
<reference evidence="8" key="1">
    <citation type="journal article" date="2020" name="Phytopathology">
        <title>Genome sequence and comparative analysis of Colletotrichum gloeosporioides isolated from Liriodendron leaves.</title>
        <authorList>
            <person name="Fu F.F."/>
            <person name="Hao Z."/>
            <person name="Wang P."/>
            <person name="Lu Y."/>
            <person name="Xue L.J."/>
            <person name="Wei G."/>
            <person name="Tian Y."/>
            <person name="Baishi H."/>
            <person name="Xu H."/>
            <person name="Shi J."/>
            <person name="Cheng T."/>
            <person name="Wang G."/>
            <person name="Yi Y."/>
            <person name="Chen J."/>
        </authorList>
    </citation>
    <scope>NUCLEOTIDE SEQUENCE</scope>
    <source>
        <strain evidence="8">Lc1</strain>
    </source>
</reference>
<dbReference type="InterPro" id="IPR001563">
    <property type="entry name" value="Peptidase_S10"/>
</dbReference>
<comment type="similarity">
    <text evidence="1">Belongs to the peptidase S10 family.</text>
</comment>
<evidence type="ECO:0000256" key="7">
    <source>
        <dbReference type="SAM" id="SignalP"/>
    </source>
</evidence>
<comment type="caution">
    <text evidence="8">The sequence shown here is derived from an EMBL/GenBank/DDBJ whole genome shotgun (WGS) entry which is preliminary data.</text>
</comment>
<sequence length="128" mass="13651">MKWLRGLALVSAVAAAGSFRTRSPPRSICADAGGGHVGYYSLETDSKHMFFWLAESRGEPSSDPVILWMSGGPGASSVAFGLFQELGPCLIDGANSTRSNPYAWNNNANVIFVEYGLLLKPLGRQGIS</sequence>
<gene>
    <name evidence="8" type="ORF">GCG54_00014998</name>
</gene>
<dbReference type="SUPFAM" id="SSF53474">
    <property type="entry name" value="alpha/beta-Hydrolases"/>
    <property type="match status" value="1"/>
</dbReference>
<dbReference type="EC" id="3.4.16.5" evidence="2"/>
<evidence type="ECO:0000256" key="1">
    <source>
        <dbReference type="ARBA" id="ARBA00009431"/>
    </source>
</evidence>
<keyword evidence="5" id="KW-0378">Hydrolase</keyword>
<reference evidence="8" key="2">
    <citation type="submission" date="2020-03" db="EMBL/GenBank/DDBJ databases">
        <authorList>
            <person name="Fu F.-F."/>
            <person name="Chen J."/>
        </authorList>
    </citation>
    <scope>NUCLEOTIDE SEQUENCE</scope>
    <source>
        <strain evidence="8">Lc1</strain>
    </source>
</reference>
<dbReference type="EMBL" id="WVTB01000066">
    <property type="protein sequence ID" value="KAF3801780.1"/>
    <property type="molecule type" value="Genomic_DNA"/>
</dbReference>
<evidence type="ECO:0000256" key="4">
    <source>
        <dbReference type="ARBA" id="ARBA00022670"/>
    </source>
</evidence>
<evidence type="ECO:0000313" key="9">
    <source>
        <dbReference type="Proteomes" id="UP000613401"/>
    </source>
</evidence>
<protein>
    <recommendedName>
        <fullName evidence="2">carboxypeptidase C</fullName>
        <ecNumber evidence="2">3.4.16.5</ecNumber>
    </recommendedName>
</protein>
<keyword evidence="7" id="KW-0732">Signal</keyword>
<organism evidence="8 9">
    <name type="scientific">Colletotrichum gloeosporioides</name>
    <name type="common">Anthracnose fungus</name>
    <name type="synonym">Glomerella cingulata</name>
    <dbReference type="NCBI Taxonomy" id="474922"/>
    <lineage>
        <taxon>Eukaryota</taxon>
        <taxon>Fungi</taxon>
        <taxon>Dikarya</taxon>
        <taxon>Ascomycota</taxon>
        <taxon>Pezizomycotina</taxon>
        <taxon>Sordariomycetes</taxon>
        <taxon>Hypocreomycetidae</taxon>
        <taxon>Glomerellales</taxon>
        <taxon>Glomerellaceae</taxon>
        <taxon>Colletotrichum</taxon>
        <taxon>Colletotrichum gloeosporioides species complex</taxon>
    </lineage>
</organism>
<feature type="signal peptide" evidence="7">
    <location>
        <begin position="1"/>
        <end position="18"/>
    </location>
</feature>
<evidence type="ECO:0000256" key="5">
    <source>
        <dbReference type="ARBA" id="ARBA00022801"/>
    </source>
</evidence>
<dbReference type="GeneID" id="69022105"/>
<evidence type="ECO:0000256" key="3">
    <source>
        <dbReference type="ARBA" id="ARBA00022645"/>
    </source>
</evidence>
<proteinExistence type="inferred from homology"/>
<feature type="chain" id="PRO_5034662067" description="carboxypeptidase C" evidence="7">
    <location>
        <begin position="19"/>
        <end position="128"/>
    </location>
</feature>
<accession>A0A8H4CD20</accession>
<name>A0A8H4CD20_COLGL</name>
<dbReference type="PANTHER" id="PTHR11802:SF113">
    <property type="entry name" value="SERINE CARBOXYPEPTIDASE CTSA-4.1"/>
    <property type="match status" value="1"/>
</dbReference>
<dbReference type="GO" id="GO:0004185">
    <property type="term" value="F:serine-type carboxypeptidase activity"/>
    <property type="evidence" value="ECO:0007669"/>
    <property type="project" value="UniProtKB-EC"/>
</dbReference>
<dbReference type="GO" id="GO:0006508">
    <property type="term" value="P:proteolysis"/>
    <property type="evidence" value="ECO:0007669"/>
    <property type="project" value="UniProtKB-KW"/>
</dbReference>
<evidence type="ECO:0000313" key="8">
    <source>
        <dbReference type="EMBL" id="KAF3801780.1"/>
    </source>
</evidence>
<keyword evidence="6" id="KW-0325">Glycoprotein</keyword>
<dbReference type="Pfam" id="PF00450">
    <property type="entry name" value="Peptidase_S10"/>
    <property type="match status" value="1"/>
</dbReference>
<evidence type="ECO:0000256" key="2">
    <source>
        <dbReference type="ARBA" id="ARBA00012446"/>
    </source>
</evidence>